<gene>
    <name evidence="2" type="ORF">BXY58_1432</name>
</gene>
<evidence type="ECO:0000313" key="2">
    <source>
        <dbReference type="EMBL" id="RKE88286.1"/>
    </source>
</evidence>
<feature type="transmembrane region" description="Helical" evidence="1">
    <location>
        <begin position="7"/>
        <end position="26"/>
    </location>
</feature>
<evidence type="ECO:0000256" key="1">
    <source>
        <dbReference type="SAM" id="Phobius"/>
    </source>
</evidence>
<evidence type="ECO:0000313" key="3">
    <source>
        <dbReference type="Proteomes" id="UP000285906"/>
    </source>
</evidence>
<proteinExistence type="predicted"/>
<dbReference type="OrthoDB" id="1163261at2"/>
<dbReference type="AlphaFoldDB" id="A0A420DAW7"/>
<feature type="transmembrane region" description="Helical" evidence="1">
    <location>
        <begin position="38"/>
        <end position="55"/>
    </location>
</feature>
<organism evidence="2 3">
    <name type="scientific">Epilithonimonas arachidiradicis</name>
    <dbReference type="NCBI Taxonomy" id="1617282"/>
    <lineage>
        <taxon>Bacteria</taxon>
        <taxon>Pseudomonadati</taxon>
        <taxon>Bacteroidota</taxon>
        <taxon>Flavobacteriia</taxon>
        <taxon>Flavobacteriales</taxon>
        <taxon>Weeksellaceae</taxon>
        <taxon>Chryseobacterium group</taxon>
        <taxon>Epilithonimonas</taxon>
    </lineage>
</organism>
<comment type="caution">
    <text evidence="2">The sequence shown here is derived from an EMBL/GenBank/DDBJ whole genome shotgun (WGS) entry which is preliminary data.</text>
</comment>
<accession>A0A420DAW7</accession>
<protein>
    <submittedName>
        <fullName evidence="2">Uncharacterized protein</fullName>
    </submittedName>
</protein>
<dbReference type="EMBL" id="RAQH01000003">
    <property type="protein sequence ID" value="RKE88286.1"/>
    <property type="molecule type" value="Genomic_DNA"/>
</dbReference>
<keyword evidence="1" id="KW-0812">Transmembrane</keyword>
<dbReference type="Proteomes" id="UP000285906">
    <property type="component" value="Unassembled WGS sequence"/>
</dbReference>
<reference evidence="2 3" key="1">
    <citation type="submission" date="2018-09" db="EMBL/GenBank/DDBJ databases">
        <title>Genomic Encyclopedia of Archaeal and Bacterial Type Strains, Phase II (KMG-II): from individual species to whole genera.</title>
        <authorList>
            <person name="Goeker M."/>
        </authorList>
    </citation>
    <scope>NUCLEOTIDE SEQUENCE [LARGE SCALE GENOMIC DNA]</scope>
    <source>
        <strain evidence="2 3">DSM 27620</strain>
    </source>
</reference>
<keyword evidence="1" id="KW-1133">Transmembrane helix</keyword>
<dbReference type="RefSeq" id="WP_120213262.1">
    <property type="nucleotide sequence ID" value="NZ_BMCW01000001.1"/>
</dbReference>
<name>A0A420DAW7_9FLAO</name>
<feature type="transmembrane region" description="Helical" evidence="1">
    <location>
        <begin position="62"/>
        <end position="89"/>
    </location>
</feature>
<keyword evidence="1" id="KW-0472">Membrane</keyword>
<sequence>MKKIILKIYLVLSILLVSDSVLYYFWKISFAGYYSDVILFWLWILTSFAVIVLFWKKLLAKLLLGTLIVALILSILPMMLPFYTIFFAMTPFGSRMQKDLNQNYRAQIVGYSVMTRPWLEIIEKKGIFEQQIIHSTDHDIFKNDGNLRISLAKDIRFDNETDNILTLILFYGGPNYKITFDKKTGKVKAIENH</sequence>